<dbReference type="Proteomes" id="UP000598997">
    <property type="component" value="Unassembled WGS sequence"/>
</dbReference>
<reference evidence="3 4" key="1">
    <citation type="journal article" date="2014" name="Int. J. Syst. Evol. Microbiol.">
        <title>Complete genome sequence of Corynebacterium casei LMG S-19264T (=DSM 44701T), isolated from a smear-ripened cheese.</title>
        <authorList>
            <consortium name="US DOE Joint Genome Institute (JGI-PGF)"/>
            <person name="Walter F."/>
            <person name="Albersmeier A."/>
            <person name="Kalinowski J."/>
            <person name="Ruckert C."/>
        </authorList>
    </citation>
    <scope>NUCLEOTIDE SEQUENCE [LARGE SCALE GENOMIC DNA]</scope>
    <source>
        <strain evidence="3 4">CGMCC 1.15358</strain>
    </source>
</reference>
<organism evidence="3 4">
    <name type="scientific">Croceicoccus pelagius</name>
    <dbReference type="NCBI Taxonomy" id="1703341"/>
    <lineage>
        <taxon>Bacteria</taxon>
        <taxon>Pseudomonadati</taxon>
        <taxon>Pseudomonadota</taxon>
        <taxon>Alphaproteobacteria</taxon>
        <taxon>Sphingomonadales</taxon>
        <taxon>Erythrobacteraceae</taxon>
        <taxon>Croceicoccus</taxon>
    </lineage>
</organism>
<evidence type="ECO:0000313" key="4">
    <source>
        <dbReference type="Proteomes" id="UP000598997"/>
    </source>
</evidence>
<proteinExistence type="predicted"/>
<feature type="compositionally biased region" description="Pro residues" evidence="1">
    <location>
        <begin position="293"/>
        <end position="306"/>
    </location>
</feature>
<keyword evidence="4" id="KW-1185">Reference proteome</keyword>
<dbReference type="PANTHER" id="PTHR38075:SF1">
    <property type="entry name" value="DUF4139 DOMAIN-CONTAINING PROTEIN"/>
    <property type="match status" value="1"/>
</dbReference>
<gene>
    <name evidence="3" type="ORF">GCM10010989_12030</name>
</gene>
<accession>A0A916YC29</accession>
<protein>
    <recommendedName>
        <fullName evidence="5">DUF4139 domain-containing protein</fullName>
    </recommendedName>
</protein>
<evidence type="ECO:0000256" key="2">
    <source>
        <dbReference type="SAM" id="SignalP"/>
    </source>
</evidence>
<name>A0A916YC29_9SPHN</name>
<sequence length="543" mass="57977">MKGGPVRHVPLILAASALALPAQAEARTVVEASAPESLAVTVYRDPDRDRPMRLNWLNGFALISETRTVTLPPGESRIRFDGVAESMVAVSAIVTGLPGGTIEKNRNADILSPAALVNGTLGNRVTITRTNPATGAETSERAIVHTRADGGLVLQTDAGYEAVRCAGIPERLTFDEVPNGLSPNPVYSVDTRSESGGTYTVTLNYLASGFDWSAHYVATFAKAGQERERRLKLTAWLTLANGNGQSFPDAELMAVAGKLEIRSDYRDLGTPPRGEPLRLTCFPIGSTSTGTNYPPPPPPPPPPPSPVTMSDAIVVTGSRVMAQEMAFAPAAVMKATEEALGDLKLYRVPMPVTVAANAQKQVAFLTLDAVEGKLIHRASCMPHMPGNEMVADVVLRSTNEDEFGLGRALPAGGVTVFEPSAYGPLLIAEDKMEDRAVGQEVEIAIAPSSQVKVACEAGRGFVLGETDVHDGKWHELAASITNDSTETVEAEIAIGNPAQWEVRKPSRKTAMQNGLRVIRVTVQAGETRELRWQVRNPAQAKAR</sequence>
<dbReference type="AlphaFoldDB" id="A0A916YC29"/>
<feature type="signal peptide" evidence="2">
    <location>
        <begin position="1"/>
        <end position="26"/>
    </location>
</feature>
<feature type="chain" id="PRO_5037848639" description="DUF4139 domain-containing protein" evidence="2">
    <location>
        <begin position="27"/>
        <end position="543"/>
    </location>
</feature>
<dbReference type="PANTHER" id="PTHR38075">
    <property type="entry name" value="DUF4139 DOMAIN-CONTAINING PROTEIN"/>
    <property type="match status" value="1"/>
</dbReference>
<feature type="region of interest" description="Disordered" evidence="1">
    <location>
        <begin position="285"/>
        <end position="306"/>
    </location>
</feature>
<evidence type="ECO:0000313" key="3">
    <source>
        <dbReference type="EMBL" id="GGD39483.1"/>
    </source>
</evidence>
<dbReference type="EMBL" id="BMIO01000003">
    <property type="protein sequence ID" value="GGD39483.1"/>
    <property type="molecule type" value="Genomic_DNA"/>
</dbReference>
<evidence type="ECO:0000256" key="1">
    <source>
        <dbReference type="SAM" id="MobiDB-lite"/>
    </source>
</evidence>
<comment type="caution">
    <text evidence="3">The sequence shown here is derived from an EMBL/GenBank/DDBJ whole genome shotgun (WGS) entry which is preliminary data.</text>
</comment>
<evidence type="ECO:0008006" key="5">
    <source>
        <dbReference type="Google" id="ProtNLM"/>
    </source>
</evidence>
<keyword evidence="2" id="KW-0732">Signal</keyword>
<dbReference type="SUPFAM" id="SSF101447">
    <property type="entry name" value="Formin homology 2 domain (FH2 domain)"/>
    <property type="match status" value="1"/>
</dbReference>